<dbReference type="Proteomes" id="UP001501600">
    <property type="component" value="Unassembled WGS sequence"/>
</dbReference>
<gene>
    <name evidence="2" type="ORF">GCM10025772_10090</name>
</gene>
<dbReference type="EMBL" id="BAABLF010000006">
    <property type="protein sequence ID" value="GAA5188922.1"/>
    <property type="molecule type" value="Genomic_DNA"/>
</dbReference>
<accession>A0ABP9RXT5</accession>
<reference evidence="3" key="1">
    <citation type="journal article" date="2019" name="Int. J. Syst. Evol. Microbiol.">
        <title>The Global Catalogue of Microorganisms (GCM) 10K type strain sequencing project: providing services to taxonomists for standard genome sequencing and annotation.</title>
        <authorList>
            <consortium name="The Broad Institute Genomics Platform"/>
            <consortium name="The Broad Institute Genome Sequencing Center for Infectious Disease"/>
            <person name="Wu L."/>
            <person name="Ma J."/>
        </authorList>
    </citation>
    <scope>NUCLEOTIDE SEQUENCE [LARGE SCALE GENOMIC DNA]</scope>
    <source>
        <strain evidence="3">JCM 18720</strain>
    </source>
</reference>
<sequence length="112" mass="12126">MRVFRLLSYAMAIVLAITSALHLVLLASDSETYRTWVLIQMTLLLVLSTAILLSAKGRRWALTLVTLAAIAATYINAVYLNYGNGALISVVPMGALLCYLTAAYRVSSTNDA</sequence>
<feature type="transmembrane region" description="Helical" evidence="1">
    <location>
        <begin position="7"/>
        <end position="27"/>
    </location>
</feature>
<keyword evidence="1" id="KW-1133">Transmembrane helix</keyword>
<feature type="transmembrane region" description="Helical" evidence="1">
    <location>
        <begin position="86"/>
        <end position="106"/>
    </location>
</feature>
<keyword evidence="3" id="KW-1185">Reference proteome</keyword>
<feature type="transmembrane region" description="Helical" evidence="1">
    <location>
        <begin position="33"/>
        <end position="53"/>
    </location>
</feature>
<organism evidence="2 3">
    <name type="scientific">Ferrimonas gelatinilytica</name>
    <dbReference type="NCBI Taxonomy" id="1255257"/>
    <lineage>
        <taxon>Bacteria</taxon>
        <taxon>Pseudomonadati</taxon>
        <taxon>Pseudomonadota</taxon>
        <taxon>Gammaproteobacteria</taxon>
        <taxon>Alteromonadales</taxon>
        <taxon>Ferrimonadaceae</taxon>
        <taxon>Ferrimonas</taxon>
    </lineage>
</organism>
<feature type="transmembrane region" description="Helical" evidence="1">
    <location>
        <begin position="60"/>
        <end position="80"/>
    </location>
</feature>
<keyword evidence="1" id="KW-0812">Transmembrane</keyword>
<comment type="caution">
    <text evidence="2">The sequence shown here is derived from an EMBL/GenBank/DDBJ whole genome shotgun (WGS) entry which is preliminary data.</text>
</comment>
<proteinExistence type="predicted"/>
<evidence type="ECO:0000313" key="2">
    <source>
        <dbReference type="EMBL" id="GAA5188922.1"/>
    </source>
</evidence>
<keyword evidence="1" id="KW-0472">Membrane</keyword>
<evidence type="ECO:0000313" key="3">
    <source>
        <dbReference type="Proteomes" id="UP001501600"/>
    </source>
</evidence>
<evidence type="ECO:0000256" key="1">
    <source>
        <dbReference type="SAM" id="Phobius"/>
    </source>
</evidence>
<protein>
    <submittedName>
        <fullName evidence="2">Uncharacterized protein</fullName>
    </submittedName>
</protein>
<name>A0ABP9RXT5_9GAMM</name>